<accession>A0A223D1C0</accession>
<dbReference type="EMBL" id="CP022657">
    <property type="protein sequence ID" value="ASS75164.1"/>
    <property type="molecule type" value="Genomic_DNA"/>
</dbReference>
<sequence>MRTLAYPDIGQTITLVITDGYYEGRYQARVQDMEEDGIFIEIPLKPGAIMPTNLPTEQSALVQYRAADGALCTFQTEVQGRDVRQIPLLKLLKPDEEHIYRQQRREFLRVPIMATFQLIFVDNETKEIINADAYGYDISGGGLSLRVQHDLPMRSEDIIGFRFRLPLESMTHEIVGKARVIRIAPQDRHGYKLVSLKYYELSERDRQRIIQYSFRRQIELRDKGLSNR</sequence>
<feature type="domain" description="PilZ" evidence="1">
    <location>
        <begin position="103"/>
        <end position="214"/>
    </location>
</feature>
<keyword evidence="4" id="KW-1185">Reference proteome</keyword>
<dbReference type="Proteomes" id="UP000214688">
    <property type="component" value="Chromosome"/>
</dbReference>
<reference evidence="3 4" key="1">
    <citation type="journal article" date="2015" name="Int. J. Syst. Evol. Microbiol.">
        <title>Tumebacillus algifaecis sp. nov., isolated from decomposing algal scum.</title>
        <authorList>
            <person name="Wu Y.F."/>
            <person name="Zhang B."/>
            <person name="Xing P."/>
            <person name="Wu Q.L."/>
            <person name="Liu S.J."/>
        </authorList>
    </citation>
    <scope>NUCLEOTIDE SEQUENCE [LARGE SCALE GENOMIC DNA]</scope>
    <source>
        <strain evidence="3 4">THMBR28</strain>
    </source>
</reference>
<dbReference type="Gene3D" id="2.40.10.220">
    <property type="entry name" value="predicted glycosyltransferase like domains"/>
    <property type="match status" value="1"/>
</dbReference>
<dbReference type="Pfam" id="PF07238">
    <property type="entry name" value="PilZ"/>
    <property type="match status" value="1"/>
</dbReference>
<name>A0A223D1C0_9BACL</name>
<evidence type="ECO:0000313" key="4">
    <source>
        <dbReference type="Proteomes" id="UP000214688"/>
    </source>
</evidence>
<evidence type="ECO:0000313" key="3">
    <source>
        <dbReference type="EMBL" id="ASS75164.1"/>
    </source>
</evidence>
<gene>
    <name evidence="3" type="ORF">CIG75_09335</name>
</gene>
<dbReference type="GO" id="GO:0035438">
    <property type="term" value="F:cyclic-di-GMP binding"/>
    <property type="evidence" value="ECO:0007669"/>
    <property type="project" value="InterPro"/>
</dbReference>
<proteinExistence type="predicted"/>
<dbReference type="InterPro" id="IPR009875">
    <property type="entry name" value="PilZ_domain"/>
</dbReference>
<dbReference type="InterPro" id="IPR009926">
    <property type="entry name" value="T3SS_YcgR_PilZN"/>
</dbReference>
<evidence type="ECO:0000259" key="2">
    <source>
        <dbReference type="Pfam" id="PF12945"/>
    </source>
</evidence>
<dbReference type="Pfam" id="PF12945">
    <property type="entry name" value="PilZNR"/>
    <property type="match status" value="1"/>
</dbReference>
<dbReference type="KEGG" id="tab:CIG75_09335"/>
<evidence type="ECO:0008006" key="5">
    <source>
        <dbReference type="Google" id="ProtNLM"/>
    </source>
</evidence>
<protein>
    <recommendedName>
        <fullName evidence="5">PilZ domain-containing protein</fullName>
    </recommendedName>
</protein>
<dbReference type="AlphaFoldDB" id="A0A223D1C0"/>
<organism evidence="3 4">
    <name type="scientific">Tumebacillus algifaecis</name>
    <dbReference type="NCBI Taxonomy" id="1214604"/>
    <lineage>
        <taxon>Bacteria</taxon>
        <taxon>Bacillati</taxon>
        <taxon>Bacillota</taxon>
        <taxon>Bacilli</taxon>
        <taxon>Bacillales</taxon>
        <taxon>Alicyclobacillaceae</taxon>
        <taxon>Tumebacillus</taxon>
    </lineage>
</organism>
<feature type="domain" description="Type III secretion system flagellar brake protein YcgR PilZN" evidence="2">
    <location>
        <begin position="9"/>
        <end position="94"/>
    </location>
</feature>
<evidence type="ECO:0000259" key="1">
    <source>
        <dbReference type="Pfam" id="PF07238"/>
    </source>
</evidence>